<sequence>MVDDDNVQAAARREGLQLTYVSWEDCARYQNSCWGPCISDMTLVVQDTWMPVLRAPNFQDPIMSIPTRQIMLTVGNESPYEDAPLTKISLQEYLETITKYTELEHSMYAPQHDDQAVVSTQACFLPIEKEAESKTEFHVGLFNYQSRADDPAVLVLVCTDAGTSAQVVSQRDTALFCNHHGLKHSFAAERLSQDRAKRGVDAADDAMTADEEARNYVMIVQIPLQQKPRPRSFALKKKCSGVRMMARSSAPLMMDVEAAIISISDEAKGPYPKLSRFSHVQRDTRYPLRVTVQFYQATSNGCVTPNVVRALAKKMASVKSNATWWGSLVTPSDPILYPPTNNGVTPHKDNDGSVSATKPSFWQRMADLF</sequence>
<dbReference type="KEGG" id="spar:SPRG_17581"/>
<dbReference type="OMA" id="QDPIMSI"/>
<dbReference type="VEuPathDB" id="FungiDB:SPRG_17581"/>
<dbReference type="RefSeq" id="XP_012212321.1">
    <property type="nucleotide sequence ID" value="XM_012356931.1"/>
</dbReference>
<organism evidence="1 2">
    <name type="scientific">Saprolegnia parasitica (strain CBS 223.65)</name>
    <dbReference type="NCBI Taxonomy" id="695850"/>
    <lineage>
        <taxon>Eukaryota</taxon>
        <taxon>Sar</taxon>
        <taxon>Stramenopiles</taxon>
        <taxon>Oomycota</taxon>
        <taxon>Saprolegniomycetes</taxon>
        <taxon>Saprolegniales</taxon>
        <taxon>Saprolegniaceae</taxon>
        <taxon>Saprolegnia</taxon>
    </lineage>
</organism>
<keyword evidence="2" id="KW-1185">Reference proteome</keyword>
<dbReference type="OrthoDB" id="73111at2759"/>
<gene>
    <name evidence="1" type="ORF">SPRG_17581</name>
</gene>
<dbReference type="Proteomes" id="UP000030745">
    <property type="component" value="Unassembled WGS sequence"/>
</dbReference>
<proteinExistence type="predicted"/>
<reference evidence="1 2" key="1">
    <citation type="journal article" date="2013" name="PLoS Genet.">
        <title>Distinctive expansion of potential virulence genes in the genome of the oomycete fish pathogen Saprolegnia parasitica.</title>
        <authorList>
            <person name="Jiang R.H."/>
            <person name="de Bruijn I."/>
            <person name="Haas B.J."/>
            <person name="Belmonte R."/>
            <person name="Lobach L."/>
            <person name="Christie J."/>
            <person name="van den Ackerveken G."/>
            <person name="Bottin A."/>
            <person name="Bulone V."/>
            <person name="Diaz-Moreno S.M."/>
            <person name="Dumas B."/>
            <person name="Fan L."/>
            <person name="Gaulin E."/>
            <person name="Govers F."/>
            <person name="Grenville-Briggs L.J."/>
            <person name="Horner N.R."/>
            <person name="Levin J.Z."/>
            <person name="Mammella M."/>
            <person name="Meijer H.J."/>
            <person name="Morris P."/>
            <person name="Nusbaum C."/>
            <person name="Oome S."/>
            <person name="Phillips A.J."/>
            <person name="van Rooyen D."/>
            <person name="Rzeszutek E."/>
            <person name="Saraiva M."/>
            <person name="Secombes C.J."/>
            <person name="Seidl M.F."/>
            <person name="Snel B."/>
            <person name="Stassen J.H."/>
            <person name="Sykes S."/>
            <person name="Tripathy S."/>
            <person name="van den Berg H."/>
            <person name="Vega-Arreguin J.C."/>
            <person name="Wawra S."/>
            <person name="Young S.K."/>
            <person name="Zeng Q."/>
            <person name="Dieguez-Uribeondo J."/>
            <person name="Russ C."/>
            <person name="Tyler B.M."/>
            <person name="van West P."/>
        </authorList>
    </citation>
    <scope>NUCLEOTIDE SEQUENCE [LARGE SCALE GENOMIC DNA]</scope>
    <source>
        <strain evidence="1 2">CBS 223.65</strain>
    </source>
</reference>
<protein>
    <submittedName>
        <fullName evidence="1">Uncharacterized protein</fullName>
    </submittedName>
</protein>
<evidence type="ECO:0000313" key="1">
    <source>
        <dbReference type="EMBL" id="KDO16972.1"/>
    </source>
</evidence>
<evidence type="ECO:0000313" key="2">
    <source>
        <dbReference type="Proteomes" id="UP000030745"/>
    </source>
</evidence>
<dbReference type="EMBL" id="KK583835">
    <property type="protein sequence ID" value="KDO16972.1"/>
    <property type="molecule type" value="Genomic_DNA"/>
</dbReference>
<dbReference type="GeneID" id="24139116"/>
<dbReference type="AlphaFoldDB" id="A0A067BQL1"/>
<name>A0A067BQL1_SAPPC</name>
<accession>A0A067BQL1</accession>